<organism evidence="1 2">
    <name type="scientific">Ophiobolus disseminans</name>
    <dbReference type="NCBI Taxonomy" id="1469910"/>
    <lineage>
        <taxon>Eukaryota</taxon>
        <taxon>Fungi</taxon>
        <taxon>Dikarya</taxon>
        <taxon>Ascomycota</taxon>
        <taxon>Pezizomycotina</taxon>
        <taxon>Dothideomycetes</taxon>
        <taxon>Pleosporomycetidae</taxon>
        <taxon>Pleosporales</taxon>
        <taxon>Pleosporineae</taxon>
        <taxon>Phaeosphaeriaceae</taxon>
        <taxon>Ophiobolus</taxon>
    </lineage>
</organism>
<protein>
    <submittedName>
        <fullName evidence="1">Uncharacterized protein</fullName>
    </submittedName>
</protein>
<dbReference type="OrthoDB" id="5428038at2759"/>
<reference evidence="1" key="1">
    <citation type="journal article" date="2020" name="Stud. Mycol.">
        <title>101 Dothideomycetes genomes: a test case for predicting lifestyles and emergence of pathogens.</title>
        <authorList>
            <person name="Haridas S."/>
            <person name="Albert R."/>
            <person name="Binder M."/>
            <person name="Bloem J."/>
            <person name="Labutti K."/>
            <person name="Salamov A."/>
            <person name="Andreopoulos B."/>
            <person name="Baker S."/>
            <person name="Barry K."/>
            <person name="Bills G."/>
            <person name="Bluhm B."/>
            <person name="Cannon C."/>
            <person name="Castanera R."/>
            <person name="Culley D."/>
            <person name="Daum C."/>
            <person name="Ezra D."/>
            <person name="Gonzalez J."/>
            <person name="Henrissat B."/>
            <person name="Kuo A."/>
            <person name="Liang C."/>
            <person name="Lipzen A."/>
            <person name="Lutzoni F."/>
            <person name="Magnuson J."/>
            <person name="Mondo S."/>
            <person name="Nolan M."/>
            <person name="Ohm R."/>
            <person name="Pangilinan J."/>
            <person name="Park H.-J."/>
            <person name="Ramirez L."/>
            <person name="Alfaro M."/>
            <person name="Sun H."/>
            <person name="Tritt A."/>
            <person name="Yoshinaga Y."/>
            <person name="Zwiers L.-H."/>
            <person name="Turgeon B."/>
            <person name="Goodwin S."/>
            <person name="Spatafora J."/>
            <person name="Crous P."/>
            <person name="Grigoriev I."/>
        </authorList>
    </citation>
    <scope>NUCLEOTIDE SEQUENCE</scope>
    <source>
        <strain evidence="1">CBS 113818</strain>
    </source>
</reference>
<accession>A0A6A7A4A4</accession>
<dbReference type="Proteomes" id="UP000799424">
    <property type="component" value="Unassembled WGS sequence"/>
</dbReference>
<gene>
    <name evidence="1" type="ORF">CC86DRAFT_290761</name>
</gene>
<evidence type="ECO:0000313" key="1">
    <source>
        <dbReference type="EMBL" id="KAF2827405.1"/>
    </source>
</evidence>
<dbReference type="EMBL" id="MU006224">
    <property type="protein sequence ID" value="KAF2827405.1"/>
    <property type="molecule type" value="Genomic_DNA"/>
</dbReference>
<name>A0A6A7A4A4_9PLEO</name>
<proteinExistence type="predicted"/>
<sequence length="342" mass="38136">METLTRFVFALDGEGEKGIRVLFKALVTCASQTGAFQGVSLPKLSHLLLSIETATGQSGSAPVDAAFDIFLSQLRKHDVSQEGIVQSLLDLIARHAGLKFTVPFLRILRQRRLTLADPASLHQLVANELVAIRESSKVTEKARQHTAYALHICNTVSKLLSNISAIPATSTLQPQLDTLQAQRQLAHILTRAHIDHALPLAYRNVAANISVNDSVNLIHQLAHQYATNNTRTQREAWRAIYYLYRYLQQNSLPIDPLFSKAVVRASIIRPMSENRFVSARRVIWVSHLVARVEGEAVGKQIEADFWTWRGELIRHAKDVYVGVGGHRQDKAHIGTMKKLGLI</sequence>
<evidence type="ECO:0000313" key="2">
    <source>
        <dbReference type="Proteomes" id="UP000799424"/>
    </source>
</evidence>
<dbReference type="AlphaFoldDB" id="A0A6A7A4A4"/>
<keyword evidence="2" id="KW-1185">Reference proteome</keyword>